<comment type="subcellular location">
    <subcellularLocation>
        <location evidence="2">Cell membrane</location>
        <topology evidence="2">Multi-pass membrane protein</topology>
    </subcellularLocation>
</comment>
<dbReference type="Gene3D" id="6.10.340.10">
    <property type="match status" value="1"/>
</dbReference>
<dbReference type="InterPro" id="IPR029151">
    <property type="entry name" value="Sensor-like_sf"/>
</dbReference>
<dbReference type="EC" id="2.7.13.3" evidence="3"/>
<dbReference type="Proteomes" id="UP000608420">
    <property type="component" value="Unassembled WGS sequence"/>
</dbReference>
<evidence type="ECO:0000256" key="10">
    <source>
        <dbReference type="ARBA" id="ARBA00022840"/>
    </source>
</evidence>
<dbReference type="InterPro" id="IPR003594">
    <property type="entry name" value="HATPase_dom"/>
</dbReference>
<dbReference type="Gene3D" id="1.10.287.130">
    <property type="match status" value="1"/>
</dbReference>
<evidence type="ECO:0000313" key="15">
    <source>
        <dbReference type="EMBL" id="GGF83294.1"/>
    </source>
</evidence>
<evidence type="ECO:0000256" key="7">
    <source>
        <dbReference type="ARBA" id="ARBA00022692"/>
    </source>
</evidence>
<dbReference type="Pfam" id="PF00512">
    <property type="entry name" value="HisKA"/>
    <property type="match status" value="1"/>
</dbReference>
<sequence length="668" mass="75686">MSIKKRTILLVFGTIIMPMFLFLIISNIIMFKLNDSSAAEYLKNGLRNAQSIISSRMDEMQSIADFLSLEERLQNAAYERNSSGIESELEDLNKVLNYVDMILFFDPKGSVLFSNKELKAPEMLLKKSYLERINMRKASIATMDRQHVDDIFYSDSTLYQESCVKVSSAEQNNRLYKNMLMGIVIAPVYGTNDQLLGYILFADIINNDPYFPEMYTNSISESFLSIGMDGIRVTSNIKSKESSNYIGSKNPVALEDSNALQDKSMGVEGNYTYGKVLIGTEIHYYLDSGIKNIDGDVVGELGVGIPKYKFNTVVNANNNLILIITCLFLFVLLFIGRYFANKITRPLKESMNYLKEITAGKRDITVKSEWLTKTEDEGIQLLQLIHELAVNLDLSEQKRLSYELELNKYKTELEEQVAIRTRDLQVAMFEAKRGDDVKSQFLANMSHELKTPLNSIISSSLTLENGVFGPLNEKQIKYLQVISNNAGHLLKLINDILDISKIESGKMYLMKNEFLAQELIGACIFDVAGLASNKNIQIRLQVEPEQMRLYVDGNKFRQIILNLLLNAIKFSYNNGEIHINCIENPSYHSITVRDFGIGIDEQDHDRIFEPFEQVDGSYSRQYDGTGLGLPIVKRMVELHQGAVSLKSSLGEGAEFTIFIPKKNNVNLK</sequence>
<evidence type="ECO:0000256" key="6">
    <source>
        <dbReference type="ARBA" id="ARBA00022679"/>
    </source>
</evidence>
<evidence type="ECO:0000256" key="1">
    <source>
        <dbReference type="ARBA" id="ARBA00000085"/>
    </source>
</evidence>
<evidence type="ECO:0000256" key="2">
    <source>
        <dbReference type="ARBA" id="ARBA00004651"/>
    </source>
</evidence>
<comment type="caution">
    <text evidence="15">The sequence shown here is derived from an EMBL/GenBank/DDBJ whole genome shotgun (WGS) entry which is preliminary data.</text>
</comment>
<keyword evidence="6" id="KW-0808">Transferase</keyword>
<dbReference type="PANTHER" id="PTHR43711">
    <property type="entry name" value="TWO-COMPONENT HISTIDINE KINASE"/>
    <property type="match status" value="1"/>
</dbReference>
<evidence type="ECO:0000256" key="11">
    <source>
        <dbReference type="ARBA" id="ARBA00022989"/>
    </source>
</evidence>
<dbReference type="PANTHER" id="PTHR43711:SF31">
    <property type="entry name" value="HISTIDINE KINASE"/>
    <property type="match status" value="1"/>
</dbReference>
<dbReference type="InterPro" id="IPR004358">
    <property type="entry name" value="Sig_transdc_His_kin-like_C"/>
</dbReference>
<comment type="catalytic activity">
    <reaction evidence="1">
        <text>ATP + protein L-histidine = ADP + protein N-phospho-L-histidine.</text>
        <dbReference type="EC" id="2.7.13.3"/>
    </reaction>
</comment>
<keyword evidence="13" id="KW-0472">Membrane</keyword>
<dbReference type="SUPFAM" id="SSF103190">
    <property type="entry name" value="Sensory domain-like"/>
    <property type="match status" value="1"/>
</dbReference>
<reference evidence="16" key="1">
    <citation type="journal article" date="2019" name="Int. J. Syst. Evol. Microbiol.">
        <title>The Global Catalogue of Microorganisms (GCM) 10K type strain sequencing project: providing services to taxonomists for standard genome sequencing and annotation.</title>
        <authorList>
            <consortium name="The Broad Institute Genomics Platform"/>
            <consortium name="The Broad Institute Genome Sequencing Center for Infectious Disease"/>
            <person name="Wu L."/>
            <person name="Ma J."/>
        </authorList>
    </citation>
    <scope>NUCLEOTIDE SEQUENCE [LARGE SCALE GENOMIC DNA]</scope>
    <source>
        <strain evidence="16">CGMCC 1.15420</strain>
    </source>
</reference>
<keyword evidence="7 13" id="KW-0812">Transmembrane</keyword>
<keyword evidence="5" id="KW-0597">Phosphoprotein</keyword>
<evidence type="ECO:0000256" key="13">
    <source>
        <dbReference type="SAM" id="Phobius"/>
    </source>
</evidence>
<dbReference type="RefSeq" id="WP_120462705.1">
    <property type="nucleotide sequence ID" value="NZ_BMIW01000001.1"/>
</dbReference>
<dbReference type="CDD" id="cd16922">
    <property type="entry name" value="HATPase_EvgS-ArcB-TorS-like"/>
    <property type="match status" value="1"/>
</dbReference>
<name>A0ABQ1VNP0_9BACL</name>
<evidence type="ECO:0000256" key="8">
    <source>
        <dbReference type="ARBA" id="ARBA00022741"/>
    </source>
</evidence>
<evidence type="ECO:0000256" key="12">
    <source>
        <dbReference type="ARBA" id="ARBA00023012"/>
    </source>
</evidence>
<evidence type="ECO:0000256" key="4">
    <source>
        <dbReference type="ARBA" id="ARBA00022475"/>
    </source>
</evidence>
<evidence type="ECO:0000259" key="14">
    <source>
        <dbReference type="PROSITE" id="PS50109"/>
    </source>
</evidence>
<evidence type="ECO:0000313" key="16">
    <source>
        <dbReference type="Proteomes" id="UP000608420"/>
    </source>
</evidence>
<dbReference type="SMART" id="SM00387">
    <property type="entry name" value="HATPase_c"/>
    <property type="match status" value="1"/>
</dbReference>
<dbReference type="InterPro" id="IPR050736">
    <property type="entry name" value="Sensor_HK_Regulatory"/>
</dbReference>
<feature type="domain" description="Histidine kinase" evidence="14">
    <location>
        <begin position="444"/>
        <end position="663"/>
    </location>
</feature>
<protein>
    <recommendedName>
        <fullName evidence="3">histidine kinase</fullName>
        <ecNumber evidence="3">2.7.13.3</ecNumber>
    </recommendedName>
</protein>
<dbReference type="EMBL" id="BMIW01000001">
    <property type="protein sequence ID" value="GGF83294.1"/>
    <property type="molecule type" value="Genomic_DNA"/>
</dbReference>
<gene>
    <name evidence="15" type="ORF">GCM10010913_01000</name>
</gene>
<feature type="transmembrane region" description="Helical" evidence="13">
    <location>
        <begin position="320"/>
        <end position="340"/>
    </location>
</feature>
<dbReference type="SUPFAM" id="SSF55874">
    <property type="entry name" value="ATPase domain of HSP90 chaperone/DNA topoisomerase II/histidine kinase"/>
    <property type="match status" value="1"/>
</dbReference>
<evidence type="ECO:0000256" key="5">
    <source>
        <dbReference type="ARBA" id="ARBA00022553"/>
    </source>
</evidence>
<dbReference type="InterPro" id="IPR036097">
    <property type="entry name" value="HisK_dim/P_sf"/>
</dbReference>
<evidence type="ECO:0000256" key="3">
    <source>
        <dbReference type="ARBA" id="ARBA00012438"/>
    </source>
</evidence>
<feature type="transmembrane region" description="Helical" evidence="13">
    <location>
        <begin position="7"/>
        <end position="31"/>
    </location>
</feature>
<evidence type="ECO:0000256" key="9">
    <source>
        <dbReference type="ARBA" id="ARBA00022777"/>
    </source>
</evidence>
<keyword evidence="10" id="KW-0067">ATP-binding</keyword>
<dbReference type="Pfam" id="PF02518">
    <property type="entry name" value="HATPase_c"/>
    <property type="match status" value="1"/>
</dbReference>
<dbReference type="CDD" id="cd00082">
    <property type="entry name" value="HisKA"/>
    <property type="match status" value="1"/>
</dbReference>
<accession>A0ABQ1VNP0</accession>
<keyword evidence="4" id="KW-1003">Cell membrane</keyword>
<dbReference type="PROSITE" id="PS50109">
    <property type="entry name" value="HIS_KIN"/>
    <property type="match status" value="1"/>
</dbReference>
<dbReference type="PRINTS" id="PR00344">
    <property type="entry name" value="BCTRLSENSOR"/>
</dbReference>
<keyword evidence="16" id="KW-1185">Reference proteome</keyword>
<dbReference type="InterPro" id="IPR003661">
    <property type="entry name" value="HisK_dim/P_dom"/>
</dbReference>
<dbReference type="SUPFAM" id="SSF47384">
    <property type="entry name" value="Homodimeric domain of signal transducing histidine kinase"/>
    <property type="match status" value="1"/>
</dbReference>
<keyword evidence="8" id="KW-0547">Nucleotide-binding</keyword>
<dbReference type="InterPro" id="IPR005467">
    <property type="entry name" value="His_kinase_dom"/>
</dbReference>
<keyword evidence="12" id="KW-0902">Two-component regulatory system</keyword>
<dbReference type="Gene3D" id="3.30.565.10">
    <property type="entry name" value="Histidine kinase-like ATPase, C-terminal domain"/>
    <property type="match status" value="1"/>
</dbReference>
<dbReference type="InterPro" id="IPR036890">
    <property type="entry name" value="HATPase_C_sf"/>
</dbReference>
<proteinExistence type="predicted"/>
<keyword evidence="11 13" id="KW-1133">Transmembrane helix</keyword>
<dbReference type="SMART" id="SM00388">
    <property type="entry name" value="HisKA"/>
    <property type="match status" value="1"/>
</dbReference>
<organism evidence="15 16">
    <name type="scientific">Paenibacillus aceti</name>
    <dbReference type="NCBI Taxonomy" id="1820010"/>
    <lineage>
        <taxon>Bacteria</taxon>
        <taxon>Bacillati</taxon>
        <taxon>Bacillota</taxon>
        <taxon>Bacilli</taxon>
        <taxon>Bacillales</taxon>
        <taxon>Paenibacillaceae</taxon>
        <taxon>Paenibacillus</taxon>
    </lineage>
</organism>
<keyword evidence="9" id="KW-0418">Kinase</keyword>